<evidence type="ECO:0000313" key="2">
    <source>
        <dbReference type="Proteomes" id="UP000287533"/>
    </source>
</evidence>
<protein>
    <submittedName>
        <fullName evidence="1">Uncharacterized protein</fullName>
    </submittedName>
</protein>
<accession>A0A430FHC6</accession>
<reference evidence="1 2" key="1">
    <citation type="submission" date="2018-09" db="EMBL/GenBank/DDBJ databases">
        <title>Characterization of the phylogenetic diversity of five novel species belonging to the genus Bifidobacterium.</title>
        <authorList>
            <person name="Lugli G.A."/>
            <person name="Duranti S."/>
            <person name="Milani C."/>
        </authorList>
    </citation>
    <scope>NUCLEOTIDE SEQUENCE [LARGE SCALE GENOMIC DNA]</scope>
    <source>
        <strain evidence="1 2">2034B</strain>
    </source>
</reference>
<dbReference type="Proteomes" id="UP000287533">
    <property type="component" value="Unassembled WGS sequence"/>
</dbReference>
<name>A0A430FHC6_9BIFI</name>
<dbReference type="AlphaFoldDB" id="A0A430FHC6"/>
<dbReference type="EMBL" id="QXGL01000005">
    <property type="protein sequence ID" value="RSX52191.1"/>
    <property type="molecule type" value="Genomic_DNA"/>
</dbReference>
<proteinExistence type="predicted"/>
<comment type="caution">
    <text evidence="1">The sequence shown here is derived from an EMBL/GenBank/DDBJ whole genome shotgun (WGS) entry which is preliminary data.</text>
</comment>
<keyword evidence="2" id="KW-1185">Reference proteome</keyword>
<dbReference type="RefSeq" id="WP_277599952.1">
    <property type="nucleotide sequence ID" value="NZ_QXGL01000005.1"/>
</dbReference>
<evidence type="ECO:0000313" key="1">
    <source>
        <dbReference type="EMBL" id="RSX52191.1"/>
    </source>
</evidence>
<sequence length="41" mass="4936">MKFMDYMKQGLVMNGFANMPYVNNEMAKTMIQIPREYEQNK</sequence>
<organism evidence="1 2">
    <name type="scientific">Bifidobacterium goeldii</name>
    <dbReference type="NCBI Taxonomy" id="2306975"/>
    <lineage>
        <taxon>Bacteria</taxon>
        <taxon>Bacillati</taxon>
        <taxon>Actinomycetota</taxon>
        <taxon>Actinomycetes</taxon>
        <taxon>Bifidobacteriales</taxon>
        <taxon>Bifidobacteriaceae</taxon>
        <taxon>Bifidobacterium</taxon>
    </lineage>
</organism>
<gene>
    <name evidence="1" type="ORF">D2E25_1604</name>
</gene>